<evidence type="ECO:0000256" key="8">
    <source>
        <dbReference type="ARBA" id="ARBA00031344"/>
    </source>
</evidence>
<dbReference type="OrthoDB" id="332281at2759"/>
<evidence type="ECO:0000256" key="5">
    <source>
        <dbReference type="ARBA" id="ARBA00022927"/>
    </source>
</evidence>
<feature type="region of interest" description="Disordered" evidence="9">
    <location>
        <begin position="1"/>
        <end position="46"/>
    </location>
</feature>
<dbReference type="EMBL" id="KB456265">
    <property type="protein sequence ID" value="EMF12241.1"/>
    <property type="molecule type" value="Genomic_DNA"/>
</dbReference>
<feature type="domain" description="Conserved oligomeric Golgi complex subunit 2 N-terminal" evidence="10">
    <location>
        <begin position="55"/>
        <end position="127"/>
    </location>
</feature>
<keyword evidence="6" id="KW-0333">Golgi apparatus</keyword>
<gene>
    <name evidence="11" type="ORF">SEPMUDRAFT_67950</name>
</gene>
<dbReference type="Proteomes" id="UP000016931">
    <property type="component" value="Unassembled WGS sequence"/>
</dbReference>
<evidence type="ECO:0000256" key="2">
    <source>
        <dbReference type="ARBA" id="ARBA00007603"/>
    </source>
</evidence>
<evidence type="ECO:0000256" key="9">
    <source>
        <dbReference type="SAM" id="MobiDB-lite"/>
    </source>
</evidence>
<proteinExistence type="inferred from homology"/>
<evidence type="ECO:0000256" key="4">
    <source>
        <dbReference type="ARBA" id="ARBA00022448"/>
    </source>
</evidence>
<dbReference type="GO" id="GO:0017119">
    <property type="term" value="C:Golgi transport complex"/>
    <property type="evidence" value="ECO:0007669"/>
    <property type="project" value="TreeGrafter"/>
</dbReference>
<evidence type="ECO:0000313" key="11">
    <source>
        <dbReference type="EMBL" id="EMF12241.1"/>
    </source>
</evidence>
<dbReference type="HOGENOM" id="CLU_056777_0_0_1"/>
<keyword evidence="12" id="KW-1185">Reference proteome</keyword>
<dbReference type="GO" id="GO:0015031">
    <property type="term" value="P:protein transport"/>
    <property type="evidence" value="ECO:0007669"/>
    <property type="project" value="UniProtKB-KW"/>
</dbReference>
<dbReference type="InterPro" id="IPR009316">
    <property type="entry name" value="COG2"/>
</dbReference>
<keyword evidence="7" id="KW-0472">Membrane</keyword>
<evidence type="ECO:0000256" key="3">
    <source>
        <dbReference type="ARBA" id="ARBA00020977"/>
    </source>
</evidence>
<comment type="similarity">
    <text evidence="2">Belongs to the COG2 family.</text>
</comment>
<name>N1QLN2_SPHMS</name>
<dbReference type="STRING" id="692275.N1QLN2"/>
<dbReference type="GO" id="GO:0000139">
    <property type="term" value="C:Golgi membrane"/>
    <property type="evidence" value="ECO:0007669"/>
    <property type="project" value="UniProtKB-SubCell"/>
</dbReference>
<dbReference type="OMA" id="YKLMGED"/>
<evidence type="ECO:0000256" key="7">
    <source>
        <dbReference type="ARBA" id="ARBA00023136"/>
    </source>
</evidence>
<evidence type="ECO:0000259" key="10">
    <source>
        <dbReference type="Pfam" id="PF06148"/>
    </source>
</evidence>
<feature type="compositionally biased region" description="Acidic residues" evidence="9">
    <location>
        <begin position="190"/>
        <end position="210"/>
    </location>
</feature>
<dbReference type="Pfam" id="PF06148">
    <property type="entry name" value="COG2_N"/>
    <property type="match status" value="1"/>
</dbReference>
<dbReference type="PANTHER" id="PTHR12961">
    <property type="entry name" value="CONSERVED OLIGOMERIC GOLGI COMPLEX COMPONENT 2"/>
    <property type="match status" value="1"/>
</dbReference>
<evidence type="ECO:0000256" key="6">
    <source>
        <dbReference type="ARBA" id="ARBA00023034"/>
    </source>
</evidence>
<dbReference type="RefSeq" id="XP_016760362.1">
    <property type="nucleotide sequence ID" value="XM_016909801.1"/>
</dbReference>
<sequence length="303" mass="33816">MSRFQIGATPTTASAVSTPAGEYSPTSTPAQRYSADNYDDDDDDISTLPYPTELPRSDFLQPQFDAQTYLSSLRNRHQTLEDLRSDLRSRSQLLNKELLDLVNGNYEEFLSLGADLKGGEEQVEGVRVGVLGFGREVEGIKKDVQERKDEVKGLLDEKKNIRREVVIGRLLLDINERLSELESSLGINMDAEEEEEDFDDDGDAGDDDSDATTLGRAQLRRLQRHAEQFLMVERLIERIGPDHPFLVAQKGRLDEIRKTLLLDLATALRQAKADKSSESVLLAMKLYSDLGAEADSVKVLKAG</sequence>
<feature type="region of interest" description="Disordered" evidence="9">
    <location>
        <begin position="185"/>
        <end position="211"/>
    </location>
</feature>
<feature type="compositionally biased region" description="Low complexity" evidence="9">
    <location>
        <begin position="8"/>
        <end position="20"/>
    </location>
</feature>
<reference evidence="11 12" key="1">
    <citation type="journal article" date="2012" name="PLoS Pathog.">
        <title>Diverse lifestyles and strategies of plant pathogenesis encoded in the genomes of eighteen Dothideomycetes fungi.</title>
        <authorList>
            <person name="Ohm R.A."/>
            <person name="Feau N."/>
            <person name="Henrissat B."/>
            <person name="Schoch C.L."/>
            <person name="Horwitz B.A."/>
            <person name="Barry K.W."/>
            <person name="Condon B.J."/>
            <person name="Copeland A.C."/>
            <person name="Dhillon B."/>
            <person name="Glaser F."/>
            <person name="Hesse C.N."/>
            <person name="Kosti I."/>
            <person name="LaButti K."/>
            <person name="Lindquist E.A."/>
            <person name="Lucas S."/>
            <person name="Salamov A.A."/>
            <person name="Bradshaw R.E."/>
            <person name="Ciuffetti L."/>
            <person name="Hamelin R.C."/>
            <person name="Kema G.H.J."/>
            <person name="Lawrence C."/>
            <person name="Scott J.A."/>
            <person name="Spatafora J.W."/>
            <person name="Turgeon B.G."/>
            <person name="de Wit P.J.G.M."/>
            <person name="Zhong S."/>
            <person name="Goodwin S.B."/>
            <person name="Grigoriev I.V."/>
        </authorList>
    </citation>
    <scope>NUCLEOTIDE SEQUENCE [LARGE SCALE GENOMIC DNA]</scope>
    <source>
        <strain evidence="11 12">SO2202</strain>
    </source>
</reference>
<comment type="subcellular location">
    <subcellularLocation>
        <location evidence="1">Golgi apparatus membrane</location>
        <topology evidence="1">Peripheral membrane protein</topology>
    </subcellularLocation>
</comment>
<keyword evidence="4" id="KW-0813">Transport</keyword>
<evidence type="ECO:0000256" key="1">
    <source>
        <dbReference type="ARBA" id="ARBA00004395"/>
    </source>
</evidence>
<dbReference type="AlphaFoldDB" id="N1QLN2"/>
<keyword evidence="5" id="KW-0653">Protein transport</keyword>
<organism evidence="11 12">
    <name type="scientific">Sphaerulina musiva (strain SO2202)</name>
    <name type="common">Poplar stem canker fungus</name>
    <name type="synonym">Septoria musiva</name>
    <dbReference type="NCBI Taxonomy" id="692275"/>
    <lineage>
        <taxon>Eukaryota</taxon>
        <taxon>Fungi</taxon>
        <taxon>Dikarya</taxon>
        <taxon>Ascomycota</taxon>
        <taxon>Pezizomycotina</taxon>
        <taxon>Dothideomycetes</taxon>
        <taxon>Dothideomycetidae</taxon>
        <taxon>Mycosphaerellales</taxon>
        <taxon>Mycosphaerellaceae</taxon>
        <taxon>Sphaerulina</taxon>
    </lineage>
</organism>
<accession>N1QLN2</accession>
<dbReference type="InterPro" id="IPR024602">
    <property type="entry name" value="COG_su2_N"/>
</dbReference>
<dbReference type="eggNOG" id="KOG2307">
    <property type="taxonomic scope" value="Eukaryota"/>
</dbReference>
<dbReference type="PANTHER" id="PTHR12961:SF0">
    <property type="entry name" value="CONSERVED OLIGOMERIC GOLGI COMPLEX SUBUNIT 2"/>
    <property type="match status" value="1"/>
</dbReference>
<dbReference type="GO" id="GO:0006891">
    <property type="term" value="P:intra-Golgi vesicle-mediated transport"/>
    <property type="evidence" value="ECO:0007669"/>
    <property type="project" value="TreeGrafter"/>
</dbReference>
<dbReference type="GO" id="GO:0007030">
    <property type="term" value="P:Golgi organization"/>
    <property type="evidence" value="ECO:0007669"/>
    <property type="project" value="InterPro"/>
</dbReference>
<dbReference type="GeneID" id="27906938"/>
<protein>
    <recommendedName>
        <fullName evidence="3">Conserved oligomeric Golgi complex subunit 2</fullName>
    </recommendedName>
    <alternativeName>
        <fullName evidence="8">Component of oligomeric Golgi complex 2</fullName>
    </alternativeName>
</protein>
<evidence type="ECO:0000313" key="12">
    <source>
        <dbReference type="Proteomes" id="UP000016931"/>
    </source>
</evidence>